<keyword evidence="13" id="KW-1185">Reference proteome</keyword>
<keyword evidence="8" id="KW-0539">Nucleus</keyword>
<feature type="region of interest" description="Disordered" evidence="9">
    <location>
        <begin position="519"/>
        <end position="540"/>
    </location>
</feature>
<evidence type="ECO:0000256" key="7">
    <source>
        <dbReference type="ARBA" id="ARBA00022840"/>
    </source>
</evidence>
<feature type="domain" description="NOL9 C-terminal" evidence="11">
    <location>
        <begin position="589"/>
        <end position="673"/>
    </location>
</feature>
<proteinExistence type="inferred from homology"/>
<dbReference type="GO" id="GO:0005524">
    <property type="term" value="F:ATP binding"/>
    <property type="evidence" value="ECO:0007669"/>
    <property type="project" value="UniProtKB-KW"/>
</dbReference>
<evidence type="ECO:0000259" key="11">
    <source>
        <dbReference type="Pfam" id="PF25467"/>
    </source>
</evidence>
<feature type="compositionally biased region" description="Polar residues" evidence="9">
    <location>
        <begin position="255"/>
        <end position="268"/>
    </location>
</feature>
<dbReference type="OrthoDB" id="2405412at2759"/>
<keyword evidence="5" id="KW-0547">Nucleotide-binding</keyword>
<evidence type="ECO:0000256" key="3">
    <source>
        <dbReference type="ARBA" id="ARBA00022552"/>
    </source>
</evidence>
<dbReference type="GO" id="GO:0051731">
    <property type="term" value="F:polynucleotide 5'-hydroxyl-kinase activity"/>
    <property type="evidence" value="ECO:0007669"/>
    <property type="project" value="InterPro"/>
</dbReference>
<feature type="compositionally biased region" description="Basic and acidic residues" evidence="9">
    <location>
        <begin position="525"/>
        <end position="540"/>
    </location>
</feature>
<sequence>MKVSSSSPSRGGGGGGGASSSLKRRRKQQQSEDLEEDLEEKVAKEEEGFAEETTNTNNAFTQTTSPHSEENQPVDVLLHPHQSIAIEGSCGVKVTSAVVCINGYLARCDHPEQYCRASRLVGNAVTVRSGALGAEVRLTPLPLDDELCVTVKGGEDVELPKEELKAVILARGKGFFAERFQRIKQVSFRHQKVAHLQREDEREKAERSGGKVLKRNISSFELVSLNANANTHNSSYSQKGGKPEVPEEILNSMSGQVEGSSMKTTSTTQEEDSDNANGTLPRNKIPEDWARAGTAAGDTVRQLSRDPKGPPAVIAFVGPKGVGKSTFARYVANLLLIDYQKVGFLDIDPGQPERTAPGLISVTTLQTPLLGPPALRLSGGEFLGSGEKPFYQKFIGDYSPESDIDAYVDACVECLDKWLEKMKEERSTNRTEALLINCNGWVKGAGLEALAKFLDRVPHLTHVLNVQSHAEKRNCPGGAFWNVNNSNSTEGGGEKRDVASFDGSMSFPDKEGTKITYVSAGAQGRNDKDETEGEKQAWKRSPQDSRALLWLAWAKQVVARHAGRPECGGLRLTNEASSFAAIARGLEHATPWRVSLDDVKIKVLFSDIPNKNDALKALNASVVGLLLEDDSCVGLAVVRSVNEAENCLFLLSNVETDVIRTVKTLCLGKVTLPMKLKGVLNGSSPYAAVGVVANEGTGGAEQKSRNNIARGGATEKL</sequence>
<evidence type="ECO:0000259" key="10">
    <source>
        <dbReference type="Pfam" id="PF16575"/>
    </source>
</evidence>
<dbReference type="AlphaFoldDB" id="K8E923"/>
<dbReference type="STRING" id="41875.K8E923"/>
<feature type="region of interest" description="Disordered" evidence="9">
    <location>
        <begin position="1"/>
        <end position="71"/>
    </location>
</feature>
<dbReference type="PANTHER" id="PTHR12755">
    <property type="entry name" value="CLEAVAGE/POLYADENYLATION FACTOR IA SUBUNIT CLP1P"/>
    <property type="match status" value="1"/>
</dbReference>
<evidence type="ECO:0000313" key="12">
    <source>
        <dbReference type="EMBL" id="CCO14126.1"/>
    </source>
</evidence>
<accession>K8E923</accession>
<dbReference type="Pfam" id="PF25467">
    <property type="entry name" value="NOL9_C"/>
    <property type="match status" value="1"/>
</dbReference>
<evidence type="ECO:0000256" key="2">
    <source>
        <dbReference type="ARBA" id="ARBA00011003"/>
    </source>
</evidence>
<dbReference type="InterPro" id="IPR027417">
    <property type="entry name" value="P-loop_NTPase"/>
</dbReference>
<keyword evidence="4" id="KW-0808">Transferase</keyword>
<dbReference type="GO" id="GO:0000448">
    <property type="term" value="P:cleavage in ITS2 between 5.8S rRNA and LSU-rRNA of tricistronic rRNA transcript (SSU-rRNA, 5.8S rRNA, LSU-rRNA)"/>
    <property type="evidence" value="ECO:0007669"/>
    <property type="project" value="TreeGrafter"/>
</dbReference>
<dbReference type="Gene3D" id="3.40.50.300">
    <property type="entry name" value="P-loop containing nucleotide triphosphate hydrolases"/>
    <property type="match status" value="1"/>
</dbReference>
<comment type="subcellular location">
    <subcellularLocation>
        <location evidence="1">Nucleus</location>
        <location evidence="1">Nucleolus</location>
    </subcellularLocation>
</comment>
<comment type="similarity">
    <text evidence="2">Belongs to the Clp1 family. NOL9/GRC3 subfamily.</text>
</comment>
<dbReference type="InterPro" id="IPR057570">
    <property type="entry name" value="NOL9_C"/>
</dbReference>
<dbReference type="EMBL" id="FO082278">
    <property type="protein sequence ID" value="CCO14126.1"/>
    <property type="molecule type" value="Genomic_DNA"/>
</dbReference>
<dbReference type="InterPro" id="IPR045116">
    <property type="entry name" value="Clp1/Grc3"/>
</dbReference>
<dbReference type="GeneID" id="19018065"/>
<feature type="compositionally biased region" description="Low complexity" evidence="9">
    <location>
        <begin position="51"/>
        <end position="64"/>
    </location>
</feature>
<dbReference type="GO" id="GO:0005730">
    <property type="term" value="C:nucleolus"/>
    <property type="evidence" value="ECO:0007669"/>
    <property type="project" value="UniProtKB-SubCell"/>
</dbReference>
<organism evidence="12 13">
    <name type="scientific">Bathycoccus prasinos</name>
    <dbReference type="NCBI Taxonomy" id="41875"/>
    <lineage>
        <taxon>Eukaryota</taxon>
        <taxon>Viridiplantae</taxon>
        <taxon>Chlorophyta</taxon>
        <taxon>Mamiellophyceae</taxon>
        <taxon>Mamiellales</taxon>
        <taxon>Bathycoccaceae</taxon>
        <taxon>Bathycoccus</taxon>
    </lineage>
</organism>
<dbReference type="PANTHER" id="PTHR12755:SF3">
    <property type="entry name" value="POLYNUCLEOTIDE 5'-HYDROXYL-KINASE NOL9"/>
    <property type="match status" value="1"/>
</dbReference>
<dbReference type="Proteomes" id="UP000198341">
    <property type="component" value="Chromosome 1"/>
</dbReference>
<name>K8E923_9CHLO</name>
<evidence type="ECO:0000256" key="1">
    <source>
        <dbReference type="ARBA" id="ARBA00004604"/>
    </source>
</evidence>
<dbReference type="Pfam" id="PF16575">
    <property type="entry name" value="CLP1_P"/>
    <property type="match status" value="1"/>
</dbReference>
<keyword evidence="3" id="KW-0698">rRNA processing</keyword>
<evidence type="ECO:0000256" key="6">
    <source>
        <dbReference type="ARBA" id="ARBA00022777"/>
    </source>
</evidence>
<evidence type="ECO:0000256" key="5">
    <source>
        <dbReference type="ARBA" id="ARBA00022741"/>
    </source>
</evidence>
<gene>
    <name evidence="12" type="ORF">Bathy01g03300</name>
</gene>
<keyword evidence="6" id="KW-0418">Kinase</keyword>
<dbReference type="SUPFAM" id="SSF52540">
    <property type="entry name" value="P-loop containing nucleoside triphosphate hydrolases"/>
    <property type="match status" value="1"/>
</dbReference>
<reference evidence="12 13" key="1">
    <citation type="submission" date="2011-10" db="EMBL/GenBank/DDBJ databases">
        <authorList>
            <person name="Genoscope - CEA"/>
        </authorList>
    </citation>
    <scope>NUCLEOTIDE SEQUENCE [LARGE SCALE GENOMIC DNA]</scope>
    <source>
        <strain evidence="12 13">RCC 1105</strain>
    </source>
</reference>
<dbReference type="KEGG" id="bpg:Bathy01g03300"/>
<dbReference type="InterPro" id="IPR032319">
    <property type="entry name" value="CLP1_P"/>
</dbReference>
<feature type="domain" description="Clp1 P-loop" evidence="10">
    <location>
        <begin position="318"/>
        <end position="468"/>
    </location>
</feature>
<evidence type="ECO:0000256" key="8">
    <source>
        <dbReference type="ARBA" id="ARBA00023242"/>
    </source>
</evidence>
<evidence type="ECO:0000313" key="13">
    <source>
        <dbReference type="Proteomes" id="UP000198341"/>
    </source>
</evidence>
<dbReference type="RefSeq" id="XP_007515247.1">
    <property type="nucleotide sequence ID" value="XM_007515185.1"/>
</dbReference>
<evidence type="ECO:0000256" key="9">
    <source>
        <dbReference type="SAM" id="MobiDB-lite"/>
    </source>
</evidence>
<evidence type="ECO:0000256" key="4">
    <source>
        <dbReference type="ARBA" id="ARBA00022679"/>
    </source>
</evidence>
<protein>
    <submittedName>
        <fullName evidence="12">Uncharacterized protein</fullName>
    </submittedName>
</protein>
<dbReference type="eggNOG" id="KOG2750">
    <property type="taxonomic scope" value="Eukaryota"/>
</dbReference>
<feature type="region of interest" description="Disordered" evidence="9">
    <location>
        <begin position="255"/>
        <end position="288"/>
    </location>
</feature>
<keyword evidence="7" id="KW-0067">ATP-binding</keyword>